<dbReference type="RefSeq" id="WP_110378704.1">
    <property type="nucleotide sequence ID" value="NZ_JAHBRY010000001.1"/>
</dbReference>
<organism evidence="1 2">
    <name type="scientific">Chelatococcus asaccharovorans</name>
    <dbReference type="NCBI Taxonomy" id="28210"/>
    <lineage>
        <taxon>Bacteria</taxon>
        <taxon>Pseudomonadati</taxon>
        <taxon>Pseudomonadota</taxon>
        <taxon>Alphaproteobacteria</taxon>
        <taxon>Hyphomicrobiales</taxon>
        <taxon>Chelatococcaceae</taxon>
        <taxon>Chelatococcus</taxon>
    </lineage>
</organism>
<protein>
    <submittedName>
        <fullName evidence="1">Uncharacterized protein</fullName>
    </submittedName>
</protein>
<name>A0A2V3TQ14_9HYPH</name>
<accession>A0A2V3TQ14</accession>
<evidence type="ECO:0000313" key="2">
    <source>
        <dbReference type="Proteomes" id="UP000248021"/>
    </source>
</evidence>
<comment type="caution">
    <text evidence="1">The sequence shown here is derived from an EMBL/GenBank/DDBJ whole genome shotgun (WGS) entry which is preliminary data.</text>
</comment>
<gene>
    <name evidence="1" type="ORF">C7450_1352</name>
</gene>
<evidence type="ECO:0000313" key="1">
    <source>
        <dbReference type="EMBL" id="PXW49987.1"/>
    </source>
</evidence>
<reference evidence="1 2" key="1">
    <citation type="submission" date="2018-05" db="EMBL/GenBank/DDBJ databases">
        <title>Genomic Encyclopedia of Type Strains, Phase IV (KMG-IV): sequencing the most valuable type-strain genomes for metagenomic binning, comparative biology and taxonomic classification.</title>
        <authorList>
            <person name="Goeker M."/>
        </authorList>
    </citation>
    <scope>NUCLEOTIDE SEQUENCE [LARGE SCALE GENOMIC DNA]</scope>
    <source>
        <strain evidence="1 2">DSM 6462</strain>
    </source>
</reference>
<proteinExistence type="predicted"/>
<sequence length="145" mass="16147">MTNIAQNGLSWIAKAGDAVDKWRYQEKLHGGEDCNGYNLYKDTMTGKYWLGTEDNQRQVWLTDKHKVGLAILNKDVKDLIPNYLLPNAEPIGTDTHHRGVRDLSTIEHTISDTSFLAHDDGGTHQMHIVGVNLPEGNAGHGFVIV</sequence>
<dbReference type="AlphaFoldDB" id="A0A2V3TQ14"/>
<keyword evidence="2" id="KW-1185">Reference proteome</keyword>
<dbReference type="EMBL" id="QJJK01000035">
    <property type="protein sequence ID" value="PXW49987.1"/>
    <property type="molecule type" value="Genomic_DNA"/>
</dbReference>
<dbReference type="Proteomes" id="UP000248021">
    <property type="component" value="Unassembled WGS sequence"/>
</dbReference>